<evidence type="ECO:0000256" key="19">
    <source>
        <dbReference type="ARBA" id="ARBA00060730"/>
    </source>
</evidence>
<evidence type="ECO:0000313" key="22">
    <source>
        <dbReference type="EMBL" id="PQP12651.1"/>
    </source>
</evidence>
<feature type="binding site" evidence="20">
    <location>
        <position position="297"/>
    </location>
    <ligand>
        <name>GTP</name>
        <dbReference type="ChEBI" id="CHEBI:37565"/>
    </ligand>
</feature>
<dbReference type="Gene3D" id="3.40.50.10990">
    <property type="entry name" value="GTP cyclohydrolase II"/>
    <property type="match status" value="1"/>
</dbReference>
<evidence type="ECO:0000256" key="14">
    <source>
        <dbReference type="ARBA" id="ARBA00023211"/>
    </source>
</evidence>
<dbReference type="HAMAP" id="MF_01283">
    <property type="entry name" value="RibBA"/>
    <property type="match status" value="1"/>
</dbReference>
<comment type="cofactor">
    <cofactor evidence="20">
        <name>Zn(2+)</name>
        <dbReference type="ChEBI" id="CHEBI:29105"/>
    </cofactor>
    <text evidence="20">Binds 1 zinc ion per subunit.</text>
</comment>
<dbReference type="InterPro" id="IPR016299">
    <property type="entry name" value="Riboflavin_synth_RibBA"/>
</dbReference>
<dbReference type="UniPathway" id="UPA00275">
    <property type="reaction ID" value="UER00399"/>
</dbReference>
<dbReference type="SUPFAM" id="SSF55821">
    <property type="entry name" value="YrdC/RibB"/>
    <property type="match status" value="1"/>
</dbReference>
<comment type="function">
    <text evidence="2 20">Catalyzes the conversion of D-ribulose 5-phosphate to formate and 3,4-dihydroxy-2-butanone 4-phosphate.</text>
</comment>
<evidence type="ECO:0000256" key="15">
    <source>
        <dbReference type="ARBA" id="ARBA00023239"/>
    </source>
</evidence>
<dbReference type="GO" id="GO:0008270">
    <property type="term" value="F:zinc ion binding"/>
    <property type="evidence" value="ECO:0007669"/>
    <property type="project" value="UniProtKB-UniRule"/>
</dbReference>
<dbReference type="GO" id="GO:0003935">
    <property type="term" value="F:GTP cyclohydrolase II activity"/>
    <property type="evidence" value="ECO:0007669"/>
    <property type="project" value="UniProtKB-UniRule"/>
</dbReference>
<comment type="cofactor">
    <cofactor evidence="20">
        <name>Mg(2+)</name>
        <dbReference type="ChEBI" id="CHEBI:18420"/>
    </cofactor>
    <cofactor evidence="20">
        <name>Mn(2+)</name>
        <dbReference type="ChEBI" id="CHEBI:29035"/>
    </cofactor>
    <text evidence="20">Binds 2 divalent metal cations per subunit. Magnesium or manganese.</text>
</comment>
<keyword evidence="11 20" id="KW-0862">Zinc</keyword>
<comment type="similarity">
    <text evidence="5 20">In the N-terminal section; belongs to the DHBP synthase family.</text>
</comment>
<feature type="domain" description="GTP cyclohydrolase II" evidence="21">
    <location>
        <begin position="228"/>
        <end position="397"/>
    </location>
</feature>
<feature type="binding site" evidence="20">
    <location>
        <begin position="160"/>
        <end position="164"/>
    </location>
    <ligand>
        <name>D-ribulose 5-phosphate</name>
        <dbReference type="ChEBI" id="CHEBI:58121"/>
    </ligand>
</feature>
<dbReference type="InterPro" id="IPR000926">
    <property type="entry name" value="RibA"/>
</dbReference>
<feature type="binding site" evidence="20">
    <location>
        <position position="46"/>
    </location>
    <ligand>
        <name>Mg(2+)</name>
        <dbReference type="ChEBI" id="CHEBI:18420"/>
        <label>2</label>
    </ligand>
</feature>
<feature type="binding site" evidence="20">
    <location>
        <position position="184"/>
    </location>
    <ligand>
        <name>D-ribulose 5-phosphate</name>
        <dbReference type="ChEBI" id="CHEBI:58121"/>
    </ligand>
</feature>
<feature type="binding site" evidence="20">
    <location>
        <position position="294"/>
    </location>
    <ligand>
        <name>Zn(2+)</name>
        <dbReference type="ChEBI" id="CHEBI:29105"/>
        <note>catalytic</note>
    </ligand>
</feature>
<evidence type="ECO:0000256" key="13">
    <source>
        <dbReference type="ARBA" id="ARBA00023134"/>
    </source>
</evidence>
<evidence type="ECO:0000256" key="17">
    <source>
        <dbReference type="ARBA" id="ARBA00043932"/>
    </source>
</evidence>
<keyword evidence="7 20" id="KW-0686">Riboflavin biosynthesis</keyword>
<feature type="active site" description="Nucleophile; for GTP cyclohydrolase activity" evidence="20">
    <location>
        <position position="356"/>
    </location>
</feature>
<gene>
    <name evidence="20" type="primary">ribBA</name>
    <name evidence="22" type="ORF">C5613_42625</name>
</gene>
<protein>
    <recommendedName>
        <fullName evidence="20">Riboflavin biosynthesis protein RibBA</fullName>
    </recommendedName>
    <domain>
        <recommendedName>
            <fullName evidence="20">3,4-dihydroxy-2-butanone 4-phosphate synthase</fullName>
            <shortName evidence="20">DHBP synthase</shortName>
            <ecNumber evidence="20">4.1.99.12</ecNumber>
        </recommendedName>
    </domain>
    <domain>
        <recommendedName>
            <fullName evidence="20">GTP cyclohydrolase-2</fullName>
            <ecNumber evidence="20">3.5.4.25</ecNumber>
        </recommendedName>
        <alternativeName>
            <fullName evidence="20">GTP cyclohydrolase II</fullName>
        </alternativeName>
    </domain>
</protein>
<proteinExistence type="inferred from homology"/>
<feature type="binding site" evidence="20">
    <location>
        <position position="281"/>
    </location>
    <ligand>
        <name>Zn(2+)</name>
        <dbReference type="ChEBI" id="CHEBI:29105"/>
        <note>catalytic</note>
    </ligand>
</feature>
<accession>A0A2S8ID10</accession>
<feature type="binding site" evidence="20">
    <location>
        <position position="46"/>
    </location>
    <ligand>
        <name>Mg(2+)</name>
        <dbReference type="ChEBI" id="CHEBI:18420"/>
        <label>1</label>
    </ligand>
</feature>
<dbReference type="NCBIfam" id="NF001591">
    <property type="entry name" value="PRK00393.1"/>
    <property type="match status" value="1"/>
</dbReference>
<keyword evidence="9 20" id="KW-0547">Nucleotide-binding</keyword>
<dbReference type="InterPro" id="IPR036144">
    <property type="entry name" value="RibA-like_sf"/>
</dbReference>
<dbReference type="SUPFAM" id="SSF142695">
    <property type="entry name" value="RibA-like"/>
    <property type="match status" value="1"/>
</dbReference>
<dbReference type="EC" id="3.5.4.25" evidence="20"/>
<feature type="binding site" evidence="20">
    <location>
        <begin position="45"/>
        <end position="46"/>
    </location>
    <ligand>
        <name>D-ribulose 5-phosphate</name>
        <dbReference type="ChEBI" id="CHEBI:58121"/>
    </ligand>
</feature>
<comment type="catalytic activity">
    <reaction evidence="1 20">
        <text>D-ribulose 5-phosphate = (2S)-2-hydroxy-3-oxobutyl phosphate + formate + H(+)</text>
        <dbReference type="Rhea" id="RHEA:18457"/>
        <dbReference type="ChEBI" id="CHEBI:15378"/>
        <dbReference type="ChEBI" id="CHEBI:15740"/>
        <dbReference type="ChEBI" id="CHEBI:58121"/>
        <dbReference type="ChEBI" id="CHEBI:58830"/>
        <dbReference type="EC" id="4.1.99.12"/>
    </reaction>
</comment>
<evidence type="ECO:0000256" key="3">
    <source>
        <dbReference type="ARBA" id="ARBA00004853"/>
    </source>
</evidence>
<comment type="pathway">
    <text evidence="3 20">Cofactor biosynthesis; riboflavin biosynthesis; 5-amino-6-(D-ribitylamino)uracil from GTP: step 1/4.</text>
</comment>
<evidence type="ECO:0000259" key="21">
    <source>
        <dbReference type="Pfam" id="PF00925"/>
    </source>
</evidence>
<feature type="site" description="Essential for DHBP synthase activity" evidence="20">
    <location>
        <position position="146"/>
    </location>
</feature>
<comment type="similarity">
    <text evidence="19">Belongs to the DHBP synthase family.</text>
</comment>
<evidence type="ECO:0000256" key="16">
    <source>
        <dbReference type="ARBA" id="ARBA00023268"/>
    </source>
</evidence>
<evidence type="ECO:0000256" key="7">
    <source>
        <dbReference type="ARBA" id="ARBA00022619"/>
    </source>
</evidence>
<comment type="subunit">
    <text evidence="6">Homodimer.</text>
</comment>
<dbReference type="NCBIfam" id="TIGR00506">
    <property type="entry name" value="ribB"/>
    <property type="match status" value="1"/>
</dbReference>
<evidence type="ECO:0000313" key="23">
    <source>
        <dbReference type="Proteomes" id="UP000239290"/>
    </source>
</evidence>
<evidence type="ECO:0000256" key="2">
    <source>
        <dbReference type="ARBA" id="ARBA00002284"/>
    </source>
</evidence>
<dbReference type="Pfam" id="PF00926">
    <property type="entry name" value="DHBP_synthase"/>
    <property type="match status" value="1"/>
</dbReference>
<comment type="function">
    <text evidence="17 20">Catalyzes the conversion of GTP to 2,5-diamino-6-ribosylamino-4(3H)-pyrimidinone 5'-phosphate (DARP), formate and pyrophosphate.</text>
</comment>
<keyword evidence="12 20" id="KW-0460">Magnesium</keyword>
<dbReference type="CDD" id="cd00641">
    <property type="entry name" value="GTP_cyclohydro2"/>
    <property type="match status" value="1"/>
</dbReference>
<dbReference type="GO" id="GO:0005829">
    <property type="term" value="C:cytosol"/>
    <property type="evidence" value="ECO:0007669"/>
    <property type="project" value="TreeGrafter"/>
</dbReference>
<dbReference type="Pfam" id="PF00925">
    <property type="entry name" value="GTP_cyclohydro2"/>
    <property type="match status" value="1"/>
</dbReference>
<dbReference type="Proteomes" id="UP000239290">
    <property type="component" value="Unassembled WGS sequence"/>
</dbReference>
<dbReference type="FunFam" id="3.90.870.10:FF:000002">
    <property type="entry name" value="3,4-dihydroxy-2-butanone 4-phosphate synthase"/>
    <property type="match status" value="1"/>
</dbReference>
<dbReference type="AlphaFoldDB" id="A0A2S8ID10"/>
<feature type="region of interest" description="DHBP synthase" evidence="20">
    <location>
        <begin position="1"/>
        <end position="221"/>
    </location>
</feature>
<feature type="active site" description="Proton acceptor; for GTP cyclohydrolase activity" evidence="20">
    <location>
        <position position="354"/>
    </location>
</feature>
<evidence type="ECO:0000256" key="8">
    <source>
        <dbReference type="ARBA" id="ARBA00022723"/>
    </source>
</evidence>
<dbReference type="InterPro" id="IPR032677">
    <property type="entry name" value="GTP_cyclohydro_II"/>
</dbReference>
<feature type="binding site" evidence="20">
    <location>
        <position position="382"/>
    </location>
    <ligand>
        <name>GTP</name>
        <dbReference type="ChEBI" id="CHEBI:37565"/>
    </ligand>
</feature>
<evidence type="ECO:0000256" key="12">
    <source>
        <dbReference type="ARBA" id="ARBA00022842"/>
    </source>
</evidence>
<evidence type="ECO:0000256" key="20">
    <source>
        <dbReference type="HAMAP-Rule" id="MF_01283"/>
    </source>
</evidence>
<evidence type="ECO:0000256" key="1">
    <source>
        <dbReference type="ARBA" id="ARBA00000141"/>
    </source>
</evidence>
<evidence type="ECO:0000256" key="6">
    <source>
        <dbReference type="ARBA" id="ARBA00011738"/>
    </source>
</evidence>
<dbReference type="NCBIfam" id="TIGR00505">
    <property type="entry name" value="ribA"/>
    <property type="match status" value="1"/>
</dbReference>
<feature type="region of interest" description="GTP cyclohydrolase II" evidence="20">
    <location>
        <begin position="222"/>
        <end position="433"/>
    </location>
</feature>
<feature type="binding site" evidence="20">
    <location>
        <position position="163"/>
    </location>
    <ligand>
        <name>Mg(2+)</name>
        <dbReference type="ChEBI" id="CHEBI:18420"/>
        <label>2</label>
    </ligand>
</feature>
<organism evidence="22 23">
    <name type="scientific">Rhodococcus opacus</name>
    <name type="common">Nocardia opaca</name>
    <dbReference type="NCBI Taxonomy" id="37919"/>
    <lineage>
        <taxon>Bacteria</taxon>
        <taxon>Bacillati</taxon>
        <taxon>Actinomycetota</taxon>
        <taxon>Actinomycetes</taxon>
        <taxon>Mycobacteriales</taxon>
        <taxon>Nocardiaceae</taxon>
        <taxon>Rhodococcus</taxon>
    </lineage>
</organism>
<keyword evidence="13 20" id="KW-0342">GTP-binding</keyword>
<keyword evidence="14 20" id="KW-0464">Manganese</keyword>
<evidence type="ECO:0000256" key="9">
    <source>
        <dbReference type="ARBA" id="ARBA00022741"/>
    </source>
</evidence>
<dbReference type="HAMAP" id="MF_00180">
    <property type="entry name" value="RibB"/>
    <property type="match status" value="1"/>
</dbReference>
<reference evidence="23" key="1">
    <citation type="submission" date="2018-02" db="EMBL/GenBank/DDBJ databases">
        <title>Draft genome sequencing of Rhodococcus opacus KU647198.</title>
        <authorList>
            <person name="Zheng B.-X."/>
        </authorList>
    </citation>
    <scope>NUCLEOTIDE SEQUENCE [LARGE SCALE GENOMIC DNA]</scope>
    <source>
        <strain evidence="23">04-OD7</strain>
    </source>
</reference>
<evidence type="ECO:0000256" key="4">
    <source>
        <dbReference type="ARBA" id="ARBA00004904"/>
    </source>
</evidence>
<evidence type="ECO:0000256" key="18">
    <source>
        <dbReference type="ARBA" id="ARBA00049295"/>
    </source>
</evidence>
<comment type="pathway">
    <text evidence="4 20">Cofactor biosynthesis; riboflavin biosynthesis; 2-hydroxy-3-oxobutyl phosphate from D-ribulose 5-phosphate: step 1/1.</text>
</comment>
<dbReference type="PANTHER" id="PTHR21327:SF18">
    <property type="entry name" value="3,4-DIHYDROXY-2-BUTANONE 4-PHOSPHATE SYNTHASE"/>
    <property type="match status" value="1"/>
</dbReference>
<dbReference type="GO" id="GO:0005525">
    <property type="term" value="F:GTP binding"/>
    <property type="evidence" value="ECO:0007669"/>
    <property type="project" value="UniProtKB-KW"/>
</dbReference>
<keyword evidence="8 20" id="KW-0479">Metal-binding</keyword>
<feature type="binding site" evidence="20">
    <location>
        <position position="50"/>
    </location>
    <ligand>
        <name>D-ribulose 5-phosphate</name>
        <dbReference type="ChEBI" id="CHEBI:58121"/>
    </ligand>
</feature>
<dbReference type="GO" id="GO:0000287">
    <property type="term" value="F:magnesium ion binding"/>
    <property type="evidence" value="ECO:0007669"/>
    <property type="project" value="UniProtKB-UniRule"/>
</dbReference>
<keyword evidence="16 20" id="KW-0511">Multifunctional enzyme</keyword>
<dbReference type="InterPro" id="IPR000422">
    <property type="entry name" value="DHBP_synthase_RibB"/>
</dbReference>
<evidence type="ECO:0000256" key="5">
    <source>
        <dbReference type="ARBA" id="ARBA00005520"/>
    </source>
</evidence>
<dbReference type="EC" id="4.1.99.12" evidence="20"/>
<feature type="binding site" evidence="20">
    <location>
        <begin position="320"/>
        <end position="322"/>
    </location>
    <ligand>
        <name>GTP</name>
        <dbReference type="ChEBI" id="CHEBI:37565"/>
    </ligand>
</feature>
<dbReference type="GO" id="GO:0008686">
    <property type="term" value="F:3,4-dihydroxy-2-butanone-4-phosphate synthase activity"/>
    <property type="evidence" value="ECO:0007669"/>
    <property type="project" value="UniProtKB-UniRule"/>
</dbReference>
<comment type="similarity">
    <text evidence="20">In the C-terminal section; belongs to the GTP cyclohydrolase II family.</text>
</comment>
<feature type="binding site" evidence="20">
    <location>
        <position position="377"/>
    </location>
    <ligand>
        <name>GTP</name>
        <dbReference type="ChEBI" id="CHEBI:37565"/>
    </ligand>
</feature>
<dbReference type="PIRSF" id="PIRSF001259">
    <property type="entry name" value="RibA"/>
    <property type="match status" value="1"/>
</dbReference>
<feature type="site" description="Essential for DHBP synthase activity" evidence="20">
    <location>
        <position position="184"/>
    </location>
</feature>
<dbReference type="RefSeq" id="WP_105423861.1">
    <property type="nucleotide sequence ID" value="NZ_PUIO01000105.1"/>
</dbReference>
<evidence type="ECO:0000256" key="10">
    <source>
        <dbReference type="ARBA" id="ARBA00022801"/>
    </source>
</evidence>
<dbReference type="EMBL" id="PUIO01000105">
    <property type="protein sequence ID" value="PQP12651.1"/>
    <property type="molecule type" value="Genomic_DNA"/>
</dbReference>
<keyword evidence="10 20" id="KW-0378">Hydrolase</keyword>
<feature type="binding site" evidence="20">
    <location>
        <position position="292"/>
    </location>
    <ligand>
        <name>Zn(2+)</name>
        <dbReference type="ChEBI" id="CHEBI:29105"/>
        <note>catalytic</note>
    </ligand>
</feature>
<dbReference type="GO" id="GO:0009231">
    <property type="term" value="P:riboflavin biosynthetic process"/>
    <property type="evidence" value="ECO:0007669"/>
    <property type="project" value="UniProtKB-UniRule"/>
</dbReference>
<dbReference type="GO" id="GO:0030145">
    <property type="term" value="F:manganese ion binding"/>
    <property type="evidence" value="ECO:0007669"/>
    <property type="project" value="UniProtKB-UniRule"/>
</dbReference>
<sequence length="433" mass="46432">MRSHISPADGQRDTAVPHERFDTVPAALDAIARGEIVVVLDDENRENEGDLVMAAEHVTTEKMAFIVRHTSGFVCVAMTEARAATLGLPLMVPPDGNTEVLGTAFGVSVDARDGVTTGISAADRAVTTRALASPQTLPDALTRPGHVMPLLARPGGVLERPGHTEATVDLCRMAGLESLGVLCELVDDDGEMSRRASLFEFARRHDLRIICVRDLIEHRRMGEPIVTRVSEARIPTAYGDFTGHAFTAHDGVEHLALVAGTPHLSDSAATAAPLVRVHSECLTGDILGSLRCDCGPQLQDSLELIATEGTGIIVYLRGHEGRGVGLGAKLAAYALQENGYDTVDANLELGLPVDSRDYAVAAAILRDLGVTRARLITNNPDKISALPRYGVEVTERVTRPPHVNRHNIDYLRTKETRLGHSIMPVAEVAEFAG</sequence>
<comment type="catalytic activity">
    <reaction evidence="18 20">
        <text>GTP + 4 H2O = 2,5-diamino-6-hydroxy-4-(5-phosphoribosylamino)-pyrimidine + formate + 2 phosphate + 3 H(+)</text>
        <dbReference type="Rhea" id="RHEA:23704"/>
        <dbReference type="ChEBI" id="CHEBI:15377"/>
        <dbReference type="ChEBI" id="CHEBI:15378"/>
        <dbReference type="ChEBI" id="CHEBI:15740"/>
        <dbReference type="ChEBI" id="CHEBI:37565"/>
        <dbReference type="ChEBI" id="CHEBI:43474"/>
        <dbReference type="ChEBI" id="CHEBI:58614"/>
        <dbReference type="EC" id="3.5.4.25"/>
    </reaction>
</comment>
<name>A0A2S8ID10_RHOOP</name>
<dbReference type="PANTHER" id="PTHR21327">
    <property type="entry name" value="GTP CYCLOHYDROLASE II-RELATED"/>
    <property type="match status" value="1"/>
</dbReference>
<dbReference type="InterPro" id="IPR017945">
    <property type="entry name" value="DHBP_synth_RibB-like_a/b_dom"/>
</dbReference>
<comment type="caution">
    <text evidence="22">The sequence shown here is derived from an EMBL/GenBank/DDBJ whole genome shotgun (WGS) entry which is preliminary data.</text>
</comment>
<evidence type="ECO:0000256" key="11">
    <source>
        <dbReference type="ARBA" id="ARBA00022833"/>
    </source>
</evidence>
<dbReference type="Gene3D" id="3.90.870.10">
    <property type="entry name" value="DHBP synthase"/>
    <property type="match status" value="1"/>
</dbReference>
<dbReference type="HAMAP" id="MF_00179">
    <property type="entry name" value="RibA"/>
    <property type="match status" value="1"/>
</dbReference>
<feature type="binding site" evidence="20">
    <location>
        <position position="342"/>
    </location>
    <ligand>
        <name>GTP</name>
        <dbReference type="ChEBI" id="CHEBI:37565"/>
    </ligand>
</feature>
<dbReference type="NCBIfam" id="NF006803">
    <property type="entry name" value="PRK09311.1"/>
    <property type="match status" value="1"/>
</dbReference>
<dbReference type="FunFam" id="3.40.50.10990:FF:000001">
    <property type="entry name" value="Riboflavin biosynthesis protein RibBA"/>
    <property type="match status" value="1"/>
</dbReference>
<feature type="binding site" evidence="20">
    <location>
        <begin position="276"/>
        <end position="280"/>
    </location>
    <ligand>
        <name>GTP</name>
        <dbReference type="ChEBI" id="CHEBI:37565"/>
    </ligand>
</feature>
<keyword evidence="15 20" id="KW-0456">Lyase</keyword>